<dbReference type="Gene3D" id="3.40.50.720">
    <property type="entry name" value="NAD(P)-binding Rossmann-like Domain"/>
    <property type="match status" value="1"/>
</dbReference>
<evidence type="ECO:0000256" key="3">
    <source>
        <dbReference type="ARBA" id="ARBA00023002"/>
    </source>
</evidence>
<dbReference type="InterPro" id="IPR020843">
    <property type="entry name" value="ER"/>
</dbReference>
<dbReference type="PANTHER" id="PTHR43401">
    <property type="entry name" value="L-THREONINE 3-DEHYDROGENASE"/>
    <property type="match status" value="1"/>
</dbReference>
<name>A0A6B1FWS4_9CHLR</name>
<organism evidence="5">
    <name type="scientific">Caldilineaceae bacterium SB0675_bin_29</name>
    <dbReference type="NCBI Taxonomy" id="2605266"/>
    <lineage>
        <taxon>Bacteria</taxon>
        <taxon>Bacillati</taxon>
        <taxon>Chloroflexota</taxon>
        <taxon>Caldilineae</taxon>
        <taxon>Caldilineales</taxon>
        <taxon>Caldilineaceae</taxon>
    </lineage>
</organism>
<dbReference type="InterPro" id="IPR013149">
    <property type="entry name" value="ADH-like_C"/>
</dbReference>
<proteinExistence type="predicted"/>
<evidence type="ECO:0000259" key="4">
    <source>
        <dbReference type="SMART" id="SM00829"/>
    </source>
</evidence>
<evidence type="ECO:0000256" key="2">
    <source>
        <dbReference type="ARBA" id="ARBA00022833"/>
    </source>
</evidence>
<dbReference type="InterPro" id="IPR050129">
    <property type="entry name" value="Zn_alcohol_dh"/>
</dbReference>
<dbReference type="Gene3D" id="3.90.180.10">
    <property type="entry name" value="Medium-chain alcohol dehydrogenases, catalytic domain"/>
    <property type="match status" value="1"/>
</dbReference>
<dbReference type="SUPFAM" id="SSF50129">
    <property type="entry name" value="GroES-like"/>
    <property type="match status" value="1"/>
</dbReference>
<dbReference type="GO" id="GO:0016491">
    <property type="term" value="F:oxidoreductase activity"/>
    <property type="evidence" value="ECO:0007669"/>
    <property type="project" value="UniProtKB-KW"/>
</dbReference>
<dbReference type="Pfam" id="PF08240">
    <property type="entry name" value="ADH_N"/>
    <property type="match status" value="1"/>
</dbReference>
<dbReference type="InterPro" id="IPR036291">
    <property type="entry name" value="NAD(P)-bd_dom_sf"/>
</dbReference>
<dbReference type="InterPro" id="IPR011032">
    <property type="entry name" value="GroES-like_sf"/>
</dbReference>
<dbReference type="AlphaFoldDB" id="A0A6B1FWS4"/>
<dbReference type="SMART" id="SM00829">
    <property type="entry name" value="PKS_ER"/>
    <property type="match status" value="1"/>
</dbReference>
<comment type="caution">
    <text evidence="5">The sequence shown here is derived from an EMBL/GenBank/DDBJ whole genome shotgun (WGS) entry which is preliminary data.</text>
</comment>
<sequence length="341" mass="36197">MKGVAKLRPGVGQVGLLDAPEPTAIPGHVVIEVTAAGLCGTAVHIYHDEYPCRPPVILGHEVAGKIVDVGSGDSRFRTGSSVTSEPNFTLCGTCPFCRAGMPYHCSKRASIGSGVNGAFARYVLVKERSLHLLPEGVDEWTGALTEPLACCVHALENSRVEPGDLAVITGPGAIGLMMLQVVKAAGARAVVIGTATDEARLELARQLGADETLIAGKDDLHKFVIERSDGLGADIAFECSGAGPGAQTALDLVRHRGRYVQVGLFGKPVMWDLEQVCVKEVQVQGTFATVASSWRKTLALLQSGQLRTAPLISHRLPLEAWQEAFDLFEGREGVKIVFSPE</sequence>
<dbReference type="EMBL" id="VYDA01000064">
    <property type="protein sequence ID" value="MYH60527.1"/>
    <property type="molecule type" value="Genomic_DNA"/>
</dbReference>
<gene>
    <name evidence="5" type="ORF">F4148_01720</name>
</gene>
<dbReference type="PANTHER" id="PTHR43401:SF2">
    <property type="entry name" value="L-THREONINE 3-DEHYDROGENASE"/>
    <property type="match status" value="1"/>
</dbReference>
<keyword evidence="2" id="KW-0862">Zinc</keyword>
<dbReference type="InterPro" id="IPR013154">
    <property type="entry name" value="ADH-like_N"/>
</dbReference>
<protein>
    <submittedName>
        <fullName evidence="5">Alcohol dehydrogenase catalytic domain-containing protein</fullName>
    </submittedName>
</protein>
<keyword evidence="3" id="KW-0560">Oxidoreductase</keyword>
<dbReference type="Pfam" id="PF00107">
    <property type="entry name" value="ADH_zinc_N"/>
    <property type="match status" value="1"/>
</dbReference>
<reference evidence="5" key="1">
    <citation type="submission" date="2019-09" db="EMBL/GenBank/DDBJ databases">
        <title>Characterisation of the sponge microbiome using genome-centric metagenomics.</title>
        <authorList>
            <person name="Engelberts J.P."/>
            <person name="Robbins S.J."/>
            <person name="De Goeij J.M."/>
            <person name="Aranda M."/>
            <person name="Bell S.C."/>
            <person name="Webster N.S."/>
        </authorList>
    </citation>
    <scope>NUCLEOTIDE SEQUENCE</scope>
    <source>
        <strain evidence="5">SB0675_bin_29</strain>
    </source>
</reference>
<evidence type="ECO:0000313" key="5">
    <source>
        <dbReference type="EMBL" id="MYH60527.1"/>
    </source>
</evidence>
<feature type="domain" description="Enoyl reductase (ER)" evidence="4">
    <location>
        <begin position="10"/>
        <end position="338"/>
    </location>
</feature>
<accession>A0A6B1FWS4</accession>
<dbReference type="SUPFAM" id="SSF51735">
    <property type="entry name" value="NAD(P)-binding Rossmann-fold domains"/>
    <property type="match status" value="1"/>
</dbReference>
<dbReference type="GO" id="GO:0046872">
    <property type="term" value="F:metal ion binding"/>
    <property type="evidence" value="ECO:0007669"/>
    <property type="project" value="UniProtKB-KW"/>
</dbReference>
<keyword evidence="1" id="KW-0479">Metal-binding</keyword>
<evidence type="ECO:0000256" key="1">
    <source>
        <dbReference type="ARBA" id="ARBA00022723"/>
    </source>
</evidence>
<dbReference type="CDD" id="cd08258">
    <property type="entry name" value="Zn_ADH4"/>
    <property type="match status" value="1"/>
</dbReference>